<keyword evidence="3" id="KW-1185">Reference proteome</keyword>
<dbReference type="Proteomes" id="UP000268084">
    <property type="component" value="Chromosome"/>
</dbReference>
<evidence type="ECO:0000313" key="3">
    <source>
        <dbReference type="Proteomes" id="UP000268084"/>
    </source>
</evidence>
<dbReference type="PANTHER" id="PTHR42743">
    <property type="entry name" value="AMINO-ACID AMINOTRANSFERASE"/>
    <property type="match status" value="1"/>
</dbReference>
<name>A0A3G8ZPJ0_9ACTN</name>
<comment type="similarity">
    <text evidence="1">Belongs to the class-IV pyridoxal-phosphate-dependent aminotransferase family.</text>
</comment>
<dbReference type="KEGG" id="nak:EH165_13755"/>
<dbReference type="InterPro" id="IPR050571">
    <property type="entry name" value="Class-IV_PLP-Dep_Aminotrnsfr"/>
</dbReference>
<reference evidence="2 3" key="2">
    <citation type="submission" date="2018-12" db="EMBL/GenBank/DDBJ databases">
        <title>Nakamurella antarcticus sp. nov., isolated from Antarctica South Shetland Islands soil.</title>
        <authorList>
            <person name="Peng F."/>
        </authorList>
    </citation>
    <scope>NUCLEOTIDE SEQUENCE [LARGE SCALE GENOMIC DNA]</scope>
    <source>
        <strain evidence="2 3">S14-144</strain>
    </source>
</reference>
<reference evidence="2 3" key="1">
    <citation type="submission" date="2018-11" db="EMBL/GenBank/DDBJ databases">
        <authorList>
            <person name="Da X."/>
        </authorList>
    </citation>
    <scope>NUCLEOTIDE SEQUENCE [LARGE SCALE GENOMIC DNA]</scope>
    <source>
        <strain evidence="2 3">S14-144</strain>
    </source>
</reference>
<dbReference type="InterPro" id="IPR043132">
    <property type="entry name" value="BCAT-like_C"/>
</dbReference>
<evidence type="ECO:0000313" key="2">
    <source>
        <dbReference type="EMBL" id="AZI59048.1"/>
    </source>
</evidence>
<gene>
    <name evidence="2" type="ORF">EH165_13755</name>
</gene>
<dbReference type="InterPro" id="IPR001544">
    <property type="entry name" value="Aminotrans_IV"/>
</dbReference>
<dbReference type="AlphaFoldDB" id="A0A3G8ZPJ0"/>
<dbReference type="GO" id="GO:0046394">
    <property type="term" value="P:carboxylic acid biosynthetic process"/>
    <property type="evidence" value="ECO:0007669"/>
    <property type="project" value="UniProtKB-ARBA"/>
</dbReference>
<organism evidence="2 3">
    <name type="scientific">Nakamurella antarctica</name>
    <dbReference type="NCBI Taxonomy" id="1902245"/>
    <lineage>
        <taxon>Bacteria</taxon>
        <taxon>Bacillati</taxon>
        <taxon>Actinomycetota</taxon>
        <taxon>Actinomycetes</taxon>
        <taxon>Nakamurellales</taxon>
        <taxon>Nakamurellaceae</taxon>
        <taxon>Nakamurella</taxon>
    </lineage>
</organism>
<dbReference type="GO" id="GO:0005829">
    <property type="term" value="C:cytosol"/>
    <property type="evidence" value="ECO:0007669"/>
    <property type="project" value="TreeGrafter"/>
</dbReference>
<dbReference type="InterPro" id="IPR036038">
    <property type="entry name" value="Aminotransferase-like"/>
</dbReference>
<dbReference type="InterPro" id="IPR043131">
    <property type="entry name" value="BCAT-like_N"/>
</dbReference>
<dbReference type="NCBIfam" id="NF005886">
    <property type="entry name" value="PRK07849.1-1"/>
    <property type="match status" value="1"/>
</dbReference>
<dbReference type="Gene3D" id="3.30.470.10">
    <property type="match status" value="1"/>
</dbReference>
<dbReference type="EC" id="4.1.3.38" evidence="2"/>
<dbReference type="Gene3D" id="3.20.10.10">
    <property type="entry name" value="D-amino Acid Aminotransferase, subunit A, domain 2"/>
    <property type="match status" value="1"/>
</dbReference>
<proteinExistence type="inferred from homology"/>
<keyword evidence="2" id="KW-0456">Lyase</keyword>
<dbReference type="PANTHER" id="PTHR42743:SF11">
    <property type="entry name" value="AMINODEOXYCHORISMATE LYASE"/>
    <property type="match status" value="1"/>
</dbReference>
<dbReference type="EMBL" id="CP034170">
    <property type="protein sequence ID" value="AZI59048.1"/>
    <property type="molecule type" value="Genomic_DNA"/>
</dbReference>
<dbReference type="SUPFAM" id="SSF56752">
    <property type="entry name" value="D-aminoacid aminotransferase-like PLP-dependent enzymes"/>
    <property type="match status" value="1"/>
</dbReference>
<sequence length="275" mass="29503">MMLLATLDGNLHDPNSPLIRVDDLGVLRGEGVFETLLVVSGQVRDLSEHLARLQVSAHLSDMTTPPIAAWHRGIDAVLTAWREPAEMVLRLTATRGSETGAQPTCFVTGTQVPEKIRQQREGISVLTLDRGHSGAAAATLPWLLTGVKSISYAVNMSALRYARAHGADDALFVGTDGHVLEGATAAVVVARGDTLITPPEDGILPSITVRRLFHHAALDGWTTEESPLTRTDLIAADGVWLVSSVRLLAPVTSIDSGKIRISSDHDRLLGLLRQN</sequence>
<accession>A0A3G8ZPJ0</accession>
<protein>
    <submittedName>
        <fullName evidence="2">Aminodeoxychorismate lyase</fullName>
        <ecNumber evidence="2">4.1.3.38</ecNumber>
    </submittedName>
</protein>
<dbReference type="Pfam" id="PF01063">
    <property type="entry name" value="Aminotran_4"/>
    <property type="match status" value="1"/>
</dbReference>
<evidence type="ECO:0000256" key="1">
    <source>
        <dbReference type="ARBA" id="ARBA00009320"/>
    </source>
</evidence>
<dbReference type="GO" id="GO:0008696">
    <property type="term" value="F:4-amino-4-deoxychorismate lyase activity"/>
    <property type="evidence" value="ECO:0007669"/>
    <property type="project" value="UniProtKB-EC"/>
</dbReference>
<dbReference type="OrthoDB" id="3199344at2"/>